<accession>A0A930Y250</accession>
<gene>
    <name evidence="1" type="ORF">ISN26_08155</name>
</gene>
<name>A0A930Y250_9GAMM</name>
<feature type="non-terminal residue" evidence="1">
    <location>
        <position position="1"/>
    </location>
</feature>
<comment type="caution">
    <text evidence="1">The sequence shown here is derived from an EMBL/GenBank/DDBJ whole genome shotgun (WGS) entry which is preliminary data.</text>
</comment>
<sequence>VYQLSGSFGKDTVVDTGGTDKVQVSGHARTALAFERQGDDLVLKALGTSNEAVFEGWHETGGTRKIERFEAGGYALSAALAEKMASDMASFVEGGGTASSFLSKRVDEYWQAIVG</sequence>
<dbReference type="AlphaFoldDB" id="A0A930Y250"/>
<keyword evidence="2" id="KW-1185">Reference proteome</keyword>
<dbReference type="Proteomes" id="UP000604381">
    <property type="component" value="Unassembled WGS sequence"/>
</dbReference>
<reference evidence="1" key="1">
    <citation type="submission" date="2020-10" db="EMBL/GenBank/DDBJ databases">
        <title>An improved Amphimedon queenslandica hologenome assembly reveals how three proteobacterial symbionts can extend the metabolic phenotypic of their marine sponge host.</title>
        <authorList>
            <person name="Degnan B."/>
            <person name="Degnan S."/>
            <person name="Xiang X."/>
        </authorList>
    </citation>
    <scope>NUCLEOTIDE SEQUENCE</scope>
    <source>
        <strain evidence="1">AqS2</strain>
    </source>
</reference>
<evidence type="ECO:0000313" key="1">
    <source>
        <dbReference type="EMBL" id="MBF2736015.1"/>
    </source>
</evidence>
<proteinExistence type="predicted"/>
<organism evidence="1 2">
    <name type="scientific">Candidatus Amphirhobacter heronislandensis</name>
    <dbReference type="NCBI Taxonomy" id="1732024"/>
    <lineage>
        <taxon>Bacteria</taxon>
        <taxon>Pseudomonadati</taxon>
        <taxon>Pseudomonadota</taxon>
        <taxon>Gammaproteobacteria</taxon>
        <taxon>Candidatus Tethybacterales</taxon>
        <taxon>Candidatus Tethybacteraceae</taxon>
        <taxon>Candidatus Amphirhobacter</taxon>
    </lineage>
</organism>
<evidence type="ECO:0000313" key="2">
    <source>
        <dbReference type="Proteomes" id="UP000604381"/>
    </source>
</evidence>
<dbReference type="EMBL" id="JADHEI010000065">
    <property type="protein sequence ID" value="MBF2736015.1"/>
    <property type="molecule type" value="Genomic_DNA"/>
</dbReference>
<protein>
    <submittedName>
        <fullName evidence="1">Uncharacterized protein</fullName>
    </submittedName>
</protein>